<dbReference type="PANTHER" id="PTHR34613">
    <property type="entry name" value="SLL0800 PROTEIN"/>
    <property type="match status" value="1"/>
</dbReference>
<reference evidence="2" key="1">
    <citation type="submission" date="2022-12" db="EMBL/GenBank/DDBJ databases">
        <title>Polyphasic identification of a Novel Hot-Spring Cyanobacterium Ocullathermofonsia sinensis gen nov. sp. nov. and Genomic Insights on its Adaptations to the Thermal Habitat.</title>
        <authorList>
            <person name="Daroch M."/>
            <person name="Tang J."/>
            <person name="Jiang Y."/>
        </authorList>
    </citation>
    <scope>NUCLEOTIDE SEQUENCE</scope>
    <source>
        <strain evidence="2">PKUAC-SCTA174</strain>
    </source>
</reference>
<proteinExistence type="predicted"/>
<dbReference type="InterPro" id="IPR010106">
    <property type="entry name" value="RpnA"/>
</dbReference>
<accession>A0A9E9C817</accession>
<dbReference type="Proteomes" id="UP001163152">
    <property type="component" value="Chromosome"/>
</dbReference>
<dbReference type="PANTHER" id="PTHR34613:SF1">
    <property type="entry name" value="SLL6017 PROTEIN"/>
    <property type="match status" value="1"/>
</dbReference>
<evidence type="ECO:0000313" key="3">
    <source>
        <dbReference type="Proteomes" id="UP001163152"/>
    </source>
</evidence>
<feature type="domain" description="DUF4351" evidence="1">
    <location>
        <begin position="297"/>
        <end position="353"/>
    </location>
</feature>
<dbReference type="Pfam" id="PF14261">
    <property type="entry name" value="DUF4351"/>
    <property type="match status" value="1"/>
</dbReference>
<keyword evidence="3" id="KW-1185">Reference proteome</keyword>
<name>A0A9E9C817_9CYAN</name>
<dbReference type="KEGG" id="tsin:OXH18_22205"/>
<dbReference type="NCBIfam" id="TIGR01784">
    <property type="entry name" value="T_den_put_tspse"/>
    <property type="match status" value="1"/>
</dbReference>
<dbReference type="InterPro" id="IPR025587">
    <property type="entry name" value="DUF4351"/>
</dbReference>
<dbReference type="EMBL" id="CP113797">
    <property type="protein sequence ID" value="WAL59853.1"/>
    <property type="molecule type" value="Genomic_DNA"/>
</dbReference>
<sequence>MCVNVETIAHFYLFLLHRCHNDRPFLSIASEAKTRKAEFKGRRVIWTGKIWFASVSNDGAIEPVLVFPAPFSTFRVPRSVFFFMFDNVSKFLIEQFPEDFATWLIGKPIALSELSPSELSLEPIRADALVLLQSDDLVLHCEFQTAPDPTMPFRMADYRLRVYRRFPNKRMVQVVIYLRETESNLVRQTTFELDTLRHEFQVMRLWEQPIEPFLQLPGLLPYAALAQTTDRVSTLRQVAQAIENIGDRTDQSNLAAATGIMAGLVLNQETIRRVLRRELMQESVIYQELKEEARQEAKQSEVNLILRQLARRLNQAIPPGSTAQIQSLSFTQLEALGEALLEFTTLVDLETWLATNPGEWSGDS</sequence>
<protein>
    <submittedName>
        <fullName evidence="2">Rpn family recombination-promoting nuclease/putative transposase</fullName>
    </submittedName>
</protein>
<evidence type="ECO:0000313" key="2">
    <source>
        <dbReference type="EMBL" id="WAL59853.1"/>
    </source>
</evidence>
<dbReference type="RefSeq" id="WP_268609665.1">
    <property type="nucleotide sequence ID" value="NZ_CP113797.1"/>
</dbReference>
<evidence type="ECO:0000259" key="1">
    <source>
        <dbReference type="Pfam" id="PF14261"/>
    </source>
</evidence>
<gene>
    <name evidence="2" type="ORF">OXH18_22205</name>
</gene>
<organism evidence="2 3">
    <name type="scientific">Thermocoleostomius sinensis A174</name>
    <dbReference type="NCBI Taxonomy" id="2016057"/>
    <lineage>
        <taxon>Bacteria</taxon>
        <taxon>Bacillati</taxon>
        <taxon>Cyanobacteriota</taxon>
        <taxon>Cyanophyceae</taxon>
        <taxon>Oculatellales</taxon>
        <taxon>Oculatellaceae</taxon>
        <taxon>Thermocoleostomius</taxon>
    </lineage>
</organism>
<dbReference type="AlphaFoldDB" id="A0A9E9C817"/>